<dbReference type="RefSeq" id="WP_085893937.1">
    <property type="nucleotide sequence ID" value="NZ_FWFL01000014.1"/>
</dbReference>
<dbReference type="Proteomes" id="UP000193827">
    <property type="component" value="Unassembled WGS sequence"/>
</dbReference>
<dbReference type="Gene3D" id="3.20.20.210">
    <property type="match status" value="1"/>
</dbReference>
<reference evidence="1 2" key="1">
    <citation type="submission" date="2017-03" db="EMBL/GenBank/DDBJ databases">
        <authorList>
            <person name="Afonso C.L."/>
            <person name="Miller P.J."/>
            <person name="Scott M.A."/>
            <person name="Spackman E."/>
            <person name="Goraichik I."/>
            <person name="Dimitrov K.M."/>
            <person name="Suarez D.L."/>
            <person name="Swayne D.E."/>
        </authorList>
    </citation>
    <scope>NUCLEOTIDE SEQUENCE [LARGE SCALE GENOMIC DNA]</scope>
    <source>
        <strain evidence="1 2">CECT 8287</strain>
    </source>
</reference>
<dbReference type="PANTHER" id="PTHR47099:SF1">
    <property type="entry name" value="METHYLCOBAMIDE:COM METHYLTRANSFERASE MTBA"/>
    <property type="match status" value="1"/>
</dbReference>
<evidence type="ECO:0000313" key="2">
    <source>
        <dbReference type="Proteomes" id="UP000193827"/>
    </source>
</evidence>
<keyword evidence="2" id="KW-1185">Reference proteome</keyword>
<dbReference type="EMBL" id="FWFL01000014">
    <property type="protein sequence ID" value="SLN67601.1"/>
    <property type="molecule type" value="Genomic_DNA"/>
</dbReference>
<proteinExistence type="predicted"/>
<dbReference type="InterPro" id="IPR052024">
    <property type="entry name" value="Methanogen_methyltrans"/>
</dbReference>
<dbReference type="OrthoDB" id="7791615at2"/>
<gene>
    <name evidence="1" type="ORF">PEL8287_03742</name>
</gene>
<name>A0A1Y5TML3_9RHOB</name>
<accession>A0A1Y5TML3</accession>
<dbReference type="AlphaFoldDB" id="A0A1Y5TML3"/>
<dbReference type="InterPro" id="IPR038071">
    <property type="entry name" value="UROD/MetE-like_sf"/>
</dbReference>
<dbReference type="PANTHER" id="PTHR47099">
    <property type="entry name" value="METHYLCOBAMIDE:COM METHYLTRANSFERASE MTBA"/>
    <property type="match status" value="1"/>
</dbReference>
<evidence type="ECO:0000313" key="1">
    <source>
        <dbReference type="EMBL" id="SLN67601.1"/>
    </source>
</evidence>
<protein>
    <submittedName>
        <fullName evidence="1">Uroporphyrinogen decarboxylase (URO-D)</fullName>
    </submittedName>
</protein>
<sequence length="435" mass="49056">MIKIENYAHPVGLHLLTRWQNGDVGARQEMTDILDAALAGEFDENFKVLAPPDRVNSTASVHMLGLAVLNDLYGVESWDYYNTDPYRYVRANLAVSRLLGVHKFYMTWALYAFTCEPLGQKMMYPDKFPPGADPDTVLINRDNWHLLETPDFTVGVPKAIDGILRVTEELTGMPPMLQISAPYSLAADIYGQEPLLADVVNDPDNVNALLDHLGDKVLGPWMDHHMETFPNGWVELSDASGSPFFIGPENCKSMSIRSIRHMLRDKPYADRVFDNNYRGDFVSEVKRKGRASRRKIPEGANVDRGSLLELTEAKVSVNPVFIMRLEADKVDIAFYEDQAIQRNLPLTSGIGSPQIDRNSIEDLKAAKAEIRAQARSFVEAIKRVCDTIDLPEDNHVGAPWPSHIYFEDVNGQSQFELVETILDEVYNCPPFERQK</sequence>
<organism evidence="1 2">
    <name type="scientific">Roseovarius litorisediminis</name>
    <dbReference type="NCBI Taxonomy" id="1312363"/>
    <lineage>
        <taxon>Bacteria</taxon>
        <taxon>Pseudomonadati</taxon>
        <taxon>Pseudomonadota</taxon>
        <taxon>Alphaproteobacteria</taxon>
        <taxon>Rhodobacterales</taxon>
        <taxon>Roseobacteraceae</taxon>
        <taxon>Roseovarius</taxon>
    </lineage>
</organism>